<evidence type="ECO:0000313" key="3">
    <source>
        <dbReference type="Proteomes" id="UP001558613"/>
    </source>
</evidence>
<dbReference type="SUPFAM" id="SSF56672">
    <property type="entry name" value="DNA/RNA polymerases"/>
    <property type="match status" value="1"/>
</dbReference>
<name>A0ABR3L2T4_9TELE</name>
<dbReference type="SUPFAM" id="SSF50630">
    <property type="entry name" value="Acid proteases"/>
    <property type="match status" value="1"/>
</dbReference>
<feature type="region of interest" description="Disordered" evidence="1">
    <location>
        <begin position="38"/>
        <end position="70"/>
    </location>
</feature>
<evidence type="ECO:0008006" key="4">
    <source>
        <dbReference type="Google" id="ProtNLM"/>
    </source>
</evidence>
<sequence length="533" mass="59651">MFIRNCPDDGLSNVFRYKPVTKWTSAEVQEAIDEHQREFRTKKLHSRSLPDRSFQTSKPETTTAPPHTALTDTGTLERVLSMLERVLERTNVQAAPDRSQLHSWSRPSRCRSVKLVISAGPVLGGVRKLEPLSDAGKLTHPHWRGGSAGEEIETLQEDASSLYESTCRSVTSDDVVLFQNVTQLGRADSLFYTDVLVNDAVPLKALLDSGSMACTISEFAESRLLDAGLSLDPCEMQANVMLVGCGGIQVAPKCMYQLKMRVYEYKVSVPTLVVTGQRDELILGTNVLKFILSQLKQNPTYWRVVNKPESSQDAEIEQFLDVLSGLNRWRGDEMPDVIGTAKVVQAVTLLPRQEHLVWAKLPPMAPISEGSAVLIEPTKSPTHKKDIIVGRVMVSMTAERWVPVRILNPHDKPITLKKNSKVANVSPCVALEDLEADVERSFETVKSQSQAVQDGTLDPDFHDTLLKMGLSDLDIDSCEVSSQWKRHYQKLRQVLSEMEERDIIRKSSSEWASPLVLVWKKSGDLRVCVDYRC</sequence>
<evidence type="ECO:0000313" key="2">
    <source>
        <dbReference type="EMBL" id="KAL1246715.1"/>
    </source>
</evidence>
<feature type="compositionally biased region" description="Polar residues" evidence="1">
    <location>
        <begin position="53"/>
        <end position="70"/>
    </location>
</feature>
<gene>
    <name evidence="2" type="ORF">QQF64_034354</name>
</gene>
<dbReference type="Gene3D" id="2.40.70.10">
    <property type="entry name" value="Acid Proteases"/>
    <property type="match status" value="1"/>
</dbReference>
<keyword evidence="3" id="KW-1185">Reference proteome</keyword>
<dbReference type="EMBL" id="JAYMGO010000141">
    <property type="protein sequence ID" value="KAL1246715.1"/>
    <property type="molecule type" value="Genomic_DNA"/>
</dbReference>
<reference evidence="2 3" key="1">
    <citation type="submission" date="2023-09" db="EMBL/GenBank/DDBJ databases">
        <authorList>
            <person name="Wang M."/>
        </authorList>
    </citation>
    <scope>NUCLEOTIDE SEQUENCE [LARGE SCALE GENOMIC DNA]</scope>
    <source>
        <strain evidence="2">GT-2023</strain>
        <tissue evidence="2">Liver</tissue>
    </source>
</reference>
<accession>A0ABR3L2T4</accession>
<dbReference type="InterPro" id="IPR021109">
    <property type="entry name" value="Peptidase_aspartic_dom_sf"/>
</dbReference>
<comment type="caution">
    <text evidence="2">The sequence shown here is derived from an EMBL/GenBank/DDBJ whole genome shotgun (WGS) entry which is preliminary data.</text>
</comment>
<protein>
    <recommendedName>
        <fullName evidence="4">Peptidase A2 domain-containing protein</fullName>
    </recommendedName>
</protein>
<dbReference type="Gene3D" id="3.10.10.10">
    <property type="entry name" value="HIV Type 1 Reverse Transcriptase, subunit A, domain 1"/>
    <property type="match status" value="1"/>
</dbReference>
<evidence type="ECO:0000256" key="1">
    <source>
        <dbReference type="SAM" id="MobiDB-lite"/>
    </source>
</evidence>
<dbReference type="Proteomes" id="UP001558613">
    <property type="component" value="Unassembled WGS sequence"/>
</dbReference>
<dbReference type="InterPro" id="IPR043502">
    <property type="entry name" value="DNA/RNA_pol_sf"/>
</dbReference>
<organism evidence="2 3">
    <name type="scientific">Cirrhinus molitorella</name>
    <name type="common">mud carp</name>
    <dbReference type="NCBI Taxonomy" id="172907"/>
    <lineage>
        <taxon>Eukaryota</taxon>
        <taxon>Metazoa</taxon>
        <taxon>Chordata</taxon>
        <taxon>Craniata</taxon>
        <taxon>Vertebrata</taxon>
        <taxon>Euteleostomi</taxon>
        <taxon>Actinopterygii</taxon>
        <taxon>Neopterygii</taxon>
        <taxon>Teleostei</taxon>
        <taxon>Ostariophysi</taxon>
        <taxon>Cypriniformes</taxon>
        <taxon>Cyprinidae</taxon>
        <taxon>Labeoninae</taxon>
        <taxon>Labeonini</taxon>
        <taxon>Cirrhinus</taxon>
    </lineage>
</organism>
<proteinExistence type="predicted"/>